<protein>
    <submittedName>
        <fullName evidence="4">Anti-sigma factor</fullName>
    </submittedName>
</protein>
<keyword evidence="1" id="KW-0472">Membrane</keyword>
<dbReference type="PIRSF" id="PIRSF018266">
    <property type="entry name" value="FecR"/>
    <property type="match status" value="1"/>
</dbReference>
<dbReference type="InterPro" id="IPR012373">
    <property type="entry name" value="Ferrdict_sens_TM"/>
</dbReference>
<sequence>MDKDYLIEKWLRGDLTDAEKEAFSKLDDAQFNQYIIDAAQHFKASHASVVNDFETFKQHYNATKTPVKKLYWLNPLLKIASVFVIGLGIYFAFFFNSLTQVETLASEKTTIELPDQSKVELNALTKVVFNAKDWDEKREVELEGEAFFKVAKGKIFDVKTESGTVTVVGTQFNVKQRAHYFEVKCFEGIVKVTSDTITRQLHAGDIFQVIDGKFSEGRTGALAPKWTRNISHFEAIPFKEVLAEMERQYNVKISHKGIDANRLFTGGFAHNKLEDALISITQPMGMTFELQASNLVIIHGKEN</sequence>
<dbReference type="Pfam" id="PF16344">
    <property type="entry name" value="FecR_C"/>
    <property type="match status" value="1"/>
</dbReference>
<evidence type="ECO:0000313" key="5">
    <source>
        <dbReference type="Proteomes" id="UP000235826"/>
    </source>
</evidence>
<keyword evidence="1" id="KW-1133">Transmembrane helix</keyword>
<dbReference type="Gene3D" id="2.60.120.1440">
    <property type="match status" value="1"/>
</dbReference>
<evidence type="ECO:0000259" key="3">
    <source>
        <dbReference type="Pfam" id="PF16344"/>
    </source>
</evidence>
<gene>
    <name evidence="4" type="ORF">C1H87_19765</name>
</gene>
<dbReference type="InterPro" id="IPR032508">
    <property type="entry name" value="FecR_C"/>
</dbReference>
<evidence type="ECO:0000313" key="4">
    <source>
        <dbReference type="EMBL" id="AUP80826.1"/>
    </source>
</evidence>
<dbReference type="PANTHER" id="PTHR30273">
    <property type="entry name" value="PERIPLASMIC SIGNAL SENSOR AND SIGMA FACTOR ACTIVATOR FECR-RELATED"/>
    <property type="match status" value="1"/>
</dbReference>
<accession>A0A2K9PUS8</accession>
<name>A0A2K9PUS8_9FLAO</name>
<reference evidence="4 5" key="1">
    <citation type="submission" date="2018-01" db="EMBL/GenBank/DDBJ databases">
        <title>Complete genome sequence of Flavivirga eckloniae ECD14 isolated from seaweed Ecklonia cava.</title>
        <authorList>
            <person name="Lee J.H."/>
            <person name="Baik K.S."/>
            <person name="Seong C.N."/>
        </authorList>
    </citation>
    <scope>NUCLEOTIDE SEQUENCE [LARGE SCALE GENOMIC DNA]</scope>
    <source>
        <strain evidence="4 5">ECD14</strain>
    </source>
</reference>
<feature type="domain" description="Protein FecR C-terminal" evidence="3">
    <location>
        <begin position="233"/>
        <end position="294"/>
    </location>
</feature>
<dbReference type="EMBL" id="CP025791">
    <property type="protein sequence ID" value="AUP80826.1"/>
    <property type="molecule type" value="Genomic_DNA"/>
</dbReference>
<dbReference type="InterPro" id="IPR006860">
    <property type="entry name" value="FecR"/>
</dbReference>
<dbReference type="RefSeq" id="WP_102757471.1">
    <property type="nucleotide sequence ID" value="NZ_CP025791.1"/>
</dbReference>
<feature type="transmembrane region" description="Helical" evidence="1">
    <location>
        <begin position="76"/>
        <end position="95"/>
    </location>
</feature>
<dbReference type="Proteomes" id="UP000235826">
    <property type="component" value="Chromosome"/>
</dbReference>
<dbReference type="PANTHER" id="PTHR30273:SF2">
    <property type="entry name" value="PROTEIN FECR"/>
    <property type="match status" value="1"/>
</dbReference>
<dbReference type="Pfam" id="PF04773">
    <property type="entry name" value="FecR"/>
    <property type="match status" value="1"/>
</dbReference>
<dbReference type="OrthoDB" id="1097347at2"/>
<dbReference type="GO" id="GO:0016989">
    <property type="term" value="F:sigma factor antagonist activity"/>
    <property type="evidence" value="ECO:0007669"/>
    <property type="project" value="TreeGrafter"/>
</dbReference>
<dbReference type="Gene3D" id="3.55.50.30">
    <property type="match status" value="1"/>
</dbReference>
<keyword evidence="1" id="KW-0812">Transmembrane</keyword>
<dbReference type="AlphaFoldDB" id="A0A2K9PUS8"/>
<organism evidence="4 5">
    <name type="scientific">Flavivirga eckloniae</name>
    <dbReference type="NCBI Taxonomy" id="1803846"/>
    <lineage>
        <taxon>Bacteria</taxon>
        <taxon>Pseudomonadati</taxon>
        <taxon>Bacteroidota</taxon>
        <taxon>Flavobacteriia</taxon>
        <taxon>Flavobacteriales</taxon>
        <taxon>Flavobacteriaceae</taxon>
        <taxon>Flavivirga</taxon>
    </lineage>
</organism>
<feature type="domain" description="FecR protein" evidence="2">
    <location>
        <begin position="100"/>
        <end position="191"/>
    </location>
</feature>
<keyword evidence="5" id="KW-1185">Reference proteome</keyword>
<proteinExistence type="predicted"/>
<evidence type="ECO:0000256" key="1">
    <source>
        <dbReference type="SAM" id="Phobius"/>
    </source>
</evidence>
<evidence type="ECO:0000259" key="2">
    <source>
        <dbReference type="Pfam" id="PF04773"/>
    </source>
</evidence>
<dbReference type="KEGG" id="fek:C1H87_19765"/>